<dbReference type="AlphaFoldDB" id="A0A067D8M8"/>
<dbReference type="STRING" id="2711.A0A067D8M8"/>
<keyword evidence="3" id="KW-1185">Reference proteome</keyword>
<dbReference type="SUPFAM" id="SSF81383">
    <property type="entry name" value="F-box domain"/>
    <property type="match status" value="1"/>
</dbReference>
<evidence type="ECO:0000313" key="3">
    <source>
        <dbReference type="Proteomes" id="UP000027120"/>
    </source>
</evidence>
<protein>
    <recommendedName>
        <fullName evidence="1">F-box domain-containing protein</fullName>
    </recommendedName>
</protein>
<dbReference type="Proteomes" id="UP000027120">
    <property type="component" value="Unassembled WGS sequence"/>
</dbReference>
<dbReference type="PANTHER" id="PTHR34145">
    <property type="entry name" value="OS02G0105600 PROTEIN"/>
    <property type="match status" value="1"/>
</dbReference>
<dbReference type="InterPro" id="IPR053772">
    <property type="entry name" value="At1g61320/At1g61330-like"/>
</dbReference>
<dbReference type="InterPro" id="IPR055357">
    <property type="entry name" value="LRR_At1g61320_AtMIF1"/>
</dbReference>
<dbReference type="InterPro" id="IPR036047">
    <property type="entry name" value="F-box-like_dom_sf"/>
</dbReference>
<dbReference type="Pfam" id="PF23622">
    <property type="entry name" value="LRR_At1g61320_AtMIF1"/>
    <property type="match status" value="1"/>
</dbReference>
<sequence length="285" mass="32482">MDETVDQISDLPPSIIHHIMTYLSAKEVTRTSILSTSWNQFQNSFPILDFDLMNFIVRIEIKLRIYVCPLDVEGSSPLFDKWIELATENGLEVLDFMVIADENTYYALPQTIFSAKLLTSLKLVGCKLELPSFTCAHLKKLLLSEFPLNDRELHHLISKCPLLEDLSISHCHSLGRIMISSNKLEHLLISSCYGLNALDVDAPRLLSFIFDLNPIPIISTNALCPWNVTLDCDSNLDCDWFLSLKEFLGASSQIERLCIDFSSVETNSEDATLHFLYKLRLWTYV</sequence>
<dbReference type="EMBL" id="KK789302">
    <property type="protein sequence ID" value="KDO37915.1"/>
    <property type="molecule type" value="Genomic_DNA"/>
</dbReference>
<evidence type="ECO:0000259" key="1">
    <source>
        <dbReference type="PROSITE" id="PS50181"/>
    </source>
</evidence>
<dbReference type="Gene3D" id="1.20.1280.50">
    <property type="match status" value="1"/>
</dbReference>
<dbReference type="Pfam" id="PF00646">
    <property type="entry name" value="F-box"/>
    <property type="match status" value="1"/>
</dbReference>
<dbReference type="Gene3D" id="3.80.10.10">
    <property type="entry name" value="Ribonuclease Inhibitor"/>
    <property type="match status" value="1"/>
</dbReference>
<dbReference type="InterPro" id="IPR001810">
    <property type="entry name" value="F-box_dom"/>
</dbReference>
<dbReference type="InterPro" id="IPR032675">
    <property type="entry name" value="LRR_dom_sf"/>
</dbReference>
<proteinExistence type="predicted"/>
<dbReference type="PANTHER" id="PTHR34145:SF28">
    <property type="entry name" value="F-BOX DOMAIN-CONTAINING PROTEIN"/>
    <property type="match status" value="1"/>
</dbReference>
<accession>A0A067D8M8</accession>
<evidence type="ECO:0000313" key="2">
    <source>
        <dbReference type="EMBL" id="KDO37915.1"/>
    </source>
</evidence>
<organism evidence="2 3">
    <name type="scientific">Citrus sinensis</name>
    <name type="common">Sweet orange</name>
    <name type="synonym">Citrus aurantium var. sinensis</name>
    <dbReference type="NCBI Taxonomy" id="2711"/>
    <lineage>
        <taxon>Eukaryota</taxon>
        <taxon>Viridiplantae</taxon>
        <taxon>Streptophyta</taxon>
        <taxon>Embryophyta</taxon>
        <taxon>Tracheophyta</taxon>
        <taxon>Spermatophyta</taxon>
        <taxon>Magnoliopsida</taxon>
        <taxon>eudicotyledons</taxon>
        <taxon>Gunneridae</taxon>
        <taxon>Pentapetalae</taxon>
        <taxon>rosids</taxon>
        <taxon>malvids</taxon>
        <taxon>Sapindales</taxon>
        <taxon>Rutaceae</taxon>
        <taxon>Aurantioideae</taxon>
        <taxon>Citrus</taxon>
    </lineage>
</organism>
<dbReference type="PROSITE" id="PS50181">
    <property type="entry name" value="FBOX"/>
    <property type="match status" value="1"/>
</dbReference>
<dbReference type="SUPFAM" id="SSF52047">
    <property type="entry name" value="RNI-like"/>
    <property type="match status" value="1"/>
</dbReference>
<name>A0A067D8M8_CITSI</name>
<reference evidence="2 3" key="1">
    <citation type="submission" date="2014-04" db="EMBL/GenBank/DDBJ databases">
        <authorList>
            <consortium name="International Citrus Genome Consortium"/>
            <person name="Gmitter F."/>
            <person name="Chen C."/>
            <person name="Farmerie W."/>
            <person name="Harkins T."/>
            <person name="Desany B."/>
            <person name="Mohiuddin M."/>
            <person name="Kodira C."/>
            <person name="Borodovsky M."/>
            <person name="Lomsadze A."/>
            <person name="Burns P."/>
            <person name="Jenkins J."/>
            <person name="Prochnik S."/>
            <person name="Shu S."/>
            <person name="Chapman J."/>
            <person name="Pitluck S."/>
            <person name="Schmutz J."/>
            <person name="Rokhsar D."/>
        </authorList>
    </citation>
    <scope>NUCLEOTIDE SEQUENCE</scope>
</reference>
<feature type="domain" description="F-box" evidence="1">
    <location>
        <begin position="5"/>
        <end position="53"/>
    </location>
</feature>
<gene>
    <name evidence="2" type="ORF">CISIN_1g041569mg</name>
</gene>